<dbReference type="GO" id="GO:0009055">
    <property type="term" value="F:electron transfer activity"/>
    <property type="evidence" value="ECO:0007669"/>
    <property type="project" value="InterPro"/>
</dbReference>
<keyword evidence="3 8" id="KW-0479">Metal-binding</keyword>
<name>A0A921MTL3_9BACT</name>
<dbReference type="GO" id="GO:0046872">
    <property type="term" value="F:metal ion binding"/>
    <property type="evidence" value="ECO:0007669"/>
    <property type="project" value="UniProtKB-KW"/>
</dbReference>
<dbReference type="InterPro" id="IPR011538">
    <property type="entry name" value="Nuo51_FMN-bd"/>
</dbReference>
<evidence type="ECO:0000256" key="1">
    <source>
        <dbReference type="ARBA" id="ARBA00022448"/>
    </source>
</evidence>
<feature type="binding site" evidence="8">
    <location>
        <position position="410"/>
    </location>
    <ligand>
        <name>[4Fe-4S] cluster</name>
        <dbReference type="ChEBI" id="CHEBI:49883"/>
        <label>2</label>
    </ligand>
</feature>
<evidence type="ECO:0000256" key="2">
    <source>
        <dbReference type="ARBA" id="ARBA00022485"/>
    </source>
</evidence>
<comment type="cofactor">
    <cofactor evidence="8">
        <name>[4Fe-4S] cluster</name>
        <dbReference type="ChEBI" id="CHEBI:49883"/>
    </cofactor>
    <text evidence="8">Binds 2 [4Fe-4S] clusters per subunit.</text>
</comment>
<evidence type="ECO:0000256" key="7">
    <source>
        <dbReference type="ARBA" id="ARBA00023014"/>
    </source>
</evidence>
<dbReference type="EC" id="7.-.-.-" evidence="8"/>
<protein>
    <recommendedName>
        <fullName evidence="8">Ion-translocating oxidoreductase complex subunit C</fullName>
        <ecNumber evidence="8">7.-.-.-</ecNumber>
    </recommendedName>
    <alternativeName>
        <fullName evidence="8">Rnf electron transport complex subunit C</fullName>
    </alternativeName>
</protein>
<feature type="binding site" evidence="8">
    <location>
        <position position="374"/>
    </location>
    <ligand>
        <name>[4Fe-4S] cluster</name>
        <dbReference type="ChEBI" id="CHEBI:49883"/>
        <label>1</label>
    </ligand>
</feature>
<dbReference type="AlphaFoldDB" id="A0A921MTL3"/>
<keyword evidence="1 8" id="KW-0813">Transport</keyword>
<sequence>MLKTFRIGGIHPNEHKLTAHCPVTPVAIPRQVSIMLNQHIGAPANCIVKKGDTVKVGTLIAEASGFVSANIHSPVSGTVSKVDKTANAFGQYATTIIIDTEGDEWEESIDRSPELKEEITLSPQEIIQKIAQAGIVGLGGATFPTHVKLTPPKEFKPTVLIINATECEPYLTDDHALMLESPDQILVGCRILMKAIGVEHTCIGIENNKPDAIALLREHAARYPGITIVPLRTRYPQGGEKQLIDAILHKQVANGALPVSTGAIVQNVGTAFAVYEAVQKNKPLVDRVVTVTGDHLAKPGNYRVRLGMSMHELIDVAGGLPADCAKVILGGPMMGKAVSNIDAPVSKGCSGIVILDEQHAHRGAIEPCIRCGKCVSACPMGLEPFLLAKLSQNHLYDRAERELITSCLECGCCSYSCPSNRPILDYIRIGKNAVNRIIRSRKQS</sequence>
<evidence type="ECO:0000313" key="11">
    <source>
        <dbReference type="Proteomes" id="UP000757103"/>
    </source>
</evidence>
<dbReference type="Pfam" id="PF13375">
    <property type="entry name" value="RnfC_N"/>
    <property type="match status" value="1"/>
</dbReference>
<evidence type="ECO:0000256" key="6">
    <source>
        <dbReference type="ARBA" id="ARBA00023004"/>
    </source>
</evidence>
<organism evidence="10 11">
    <name type="scientific">Barnesiella viscericola</name>
    <dbReference type="NCBI Taxonomy" id="397865"/>
    <lineage>
        <taxon>Bacteria</taxon>
        <taxon>Pseudomonadati</taxon>
        <taxon>Bacteroidota</taxon>
        <taxon>Bacteroidia</taxon>
        <taxon>Bacteroidales</taxon>
        <taxon>Barnesiellaceae</taxon>
        <taxon>Barnesiella</taxon>
    </lineage>
</organism>
<comment type="subunit">
    <text evidence="8">The complex is composed of six subunits: RnfA, RnfB, RnfC, RnfD, RnfE and RnfG.</text>
</comment>
<dbReference type="RefSeq" id="WP_273306924.1">
    <property type="nucleotide sequence ID" value="NZ_DYUD01000027.1"/>
</dbReference>
<feature type="domain" description="4Fe-4S ferredoxin-type" evidence="9">
    <location>
        <begin position="397"/>
        <end position="427"/>
    </location>
</feature>
<keyword evidence="8" id="KW-0472">Membrane</keyword>
<feature type="domain" description="4Fe-4S ferredoxin-type" evidence="9">
    <location>
        <begin position="361"/>
        <end position="381"/>
    </location>
</feature>
<comment type="caution">
    <text evidence="10">The sequence shown here is derived from an EMBL/GenBank/DDBJ whole genome shotgun (WGS) entry which is preliminary data.</text>
</comment>
<keyword evidence="6 8" id="KW-0408">Iron</keyword>
<dbReference type="InterPro" id="IPR019554">
    <property type="entry name" value="Soluble_ligand-bd"/>
</dbReference>
<feature type="binding site" evidence="8">
    <location>
        <position position="368"/>
    </location>
    <ligand>
        <name>[4Fe-4S] cluster</name>
        <dbReference type="ChEBI" id="CHEBI:49883"/>
        <label>1</label>
    </ligand>
</feature>
<evidence type="ECO:0000256" key="3">
    <source>
        <dbReference type="ARBA" id="ARBA00022723"/>
    </source>
</evidence>
<dbReference type="SUPFAM" id="SSF142019">
    <property type="entry name" value="Nqo1 FMN-binding domain-like"/>
    <property type="match status" value="1"/>
</dbReference>
<gene>
    <name evidence="10" type="primary">rsxC</name>
    <name evidence="8" type="synonym">rnfC</name>
    <name evidence="10" type="ORF">K8U91_10430</name>
</gene>
<dbReference type="EMBL" id="DYUD01000027">
    <property type="protein sequence ID" value="HJG89869.1"/>
    <property type="molecule type" value="Genomic_DNA"/>
</dbReference>
<dbReference type="HAMAP" id="MF_00461">
    <property type="entry name" value="RsxC_RnfC"/>
    <property type="match status" value="1"/>
</dbReference>
<dbReference type="Pfam" id="PF13237">
    <property type="entry name" value="Fer4_10"/>
    <property type="match status" value="1"/>
</dbReference>
<evidence type="ECO:0000313" key="10">
    <source>
        <dbReference type="EMBL" id="HJG89869.1"/>
    </source>
</evidence>
<evidence type="ECO:0000256" key="8">
    <source>
        <dbReference type="HAMAP-Rule" id="MF_00461"/>
    </source>
</evidence>
<dbReference type="GO" id="GO:0005886">
    <property type="term" value="C:plasma membrane"/>
    <property type="evidence" value="ECO:0007669"/>
    <property type="project" value="UniProtKB-SubCell"/>
</dbReference>
<reference evidence="10" key="1">
    <citation type="journal article" date="2021" name="PeerJ">
        <title>Extensive microbial diversity within the chicken gut microbiome revealed by metagenomics and culture.</title>
        <authorList>
            <person name="Gilroy R."/>
            <person name="Ravi A."/>
            <person name="Getino M."/>
            <person name="Pursley I."/>
            <person name="Horton D.L."/>
            <person name="Alikhan N.F."/>
            <person name="Baker D."/>
            <person name="Gharbi K."/>
            <person name="Hall N."/>
            <person name="Watson M."/>
            <person name="Adriaenssens E.M."/>
            <person name="Foster-Nyarko E."/>
            <person name="Jarju S."/>
            <person name="Secka A."/>
            <person name="Antonio M."/>
            <person name="Oren A."/>
            <person name="Chaudhuri R.R."/>
            <person name="La Ragione R."/>
            <person name="Hildebrand F."/>
            <person name="Pallen M.J."/>
        </authorList>
    </citation>
    <scope>NUCLEOTIDE SEQUENCE</scope>
    <source>
        <strain evidence="10">CHK121-7720</strain>
    </source>
</reference>
<dbReference type="Pfam" id="PF10531">
    <property type="entry name" value="SLBB"/>
    <property type="match status" value="1"/>
</dbReference>
<evidence type="ECO:0000256" key="5">
    <source>
        <dbReference type="ARBA" id="ARBA00022982"/>
    </source>
</evidence>
<dbReference type="Proteomes" id="UP000757103">
    <property type="component" value="Unassembled WGS sequence"/>
</dbReference>
<feature type="binding site" evidence="8">
    <location>
        <position position="371"/>
    </location>
    <ligand>
        <name>[4Fe-4S] cluster</name>
        <dbReference type="ChEBI" id="CHEBI:49883"/>
        <label>1</label>
    </ligand>
</feature>
<dbReference type="GO" id="GO:0022900">
    <property type="term" value="P:electron transport chain"/>
    <property type="evidence" value="ECO:0007669"/>
    <property type="project" value="UniProtKB-UniRule"/>
</dbReference>
<feature type="binding site" evidence="8">
    <location>
        <position position="407"/>
    </location>
    <ligand>
        <name>[4Fe-4S] cluster</name>
        <dbReference type="ChEBI" id="CHEBI:49883"/>
        <label>2</label>
    </ligand>
</feature>
<keyword evidence="2 8" id="KW-0004">4Fe-4S</keyword>
<comment type="function">
    <text evidence="8">Part of a membrane-bound complex that couples electron transfer with translocation of ions across the membrane.</text>
</comment>
<evidence type="ECO:0000259" key="9">
    <source>
        <dbReference type="PROSITE" id="PS51379"/>
    </source>
</evidence>
<comment type="similarity">
    <text evidence="8">Belongs to the 4Fe4S bacterial-type ferredoxin family. RnfC subfamily.</text>
</comment>
<keyword evidence="8" id="KW-1278">Translocase</keyword>
<dbReference type="InterPro" id="IPR017896">
    <property type="entry name" value="4Fe4S_Fe-S-bd"/>
</dbReference>
<dbReference type="Gene3D" id="3.40.50.11540">
    <property type="entry name" value="NADH-ubiquinone oxidoreductase 51kDa subunit"/>
    <property type="match status" value="1"/>
</dbReference>
<proteinExistence type="inferred from homology"/>
<dbReference type="SUPFAM" id="SSF46548">
    <property type="entry name" value="alpha-helical ferredoxin"/>
    <property type="match status" value="1"/>
</dbReference>
<dbReference type="Pfam" id="PF01512">
    <property type="entry name" value="Complex1_51K"/>
    <property type="match status" value="1"/>
</dbReference>
<feature type="binding site" evidence="8">
    <location>
        <position position="378"/>
    </location>
    <ligand>
        <name>[4Fe-4S] cluster</name>
        <dbReference type="ChEBI" id="CHEBI:49883"/>
        <label>2</label>
    </ligand>
</feature>
<keyword evidence="7 8" id="KW-0411">Iron-sulfur</keyword>
<comment type="subcellular location">
    <subcellularLocation>
        <location evidence="8">Cell membrane</location>
        <topology evidence="8">Peripheral membrane protein</topology>
    </subcellularLocation>
</comment>
<dbReference type="InterPro" id="IPR010208">
    <property type="entry name" value="Ion_transpt_RnfC/RsxC"/>
</dbReference>
<dbReference type="GO" id="GO:0051539">
    <property type="term" value="F:4 iron, 4 sulfur cluster binding"/>
    <property type="evidence" value="ECO:0007669"/>
    <property type="project" value="UniProtKB-KW"/>
</dbReference>
<dbReference type="InterPro" id="IPR026902">
    <property type="entry name" value="RnfC_N"/>
</dbReference>
<accession>A0A921MTL3</accession>
<evidence type="ECO:0000256" key="4">
    <source>
        <dbReference type="ARBA" id="ARBA00022737"/>
    </source>
</evidence>
<dbReference type="NCBIfam" id="NF003454">
    <property type="entry name" value="PRK05035.1"/>
    <property type="match status" value="1"/>
</dbReference>
<dbReference type="InterPro" id="IPR017900">
    <property type="entry name" value="4Fe4S_Fe_S_CS"/>
</dbReference>
<feature type="binding site" evidence="8">
    <location>
        <position position="417"/>
    </location>
    <ligand>
        <name>[4Fe-4S] cluster</name>
        <dbReference type="ChEBI" id="CHEBI:49883"/>
        <label>1</label>
    </ligand>
</feature>
<dbReference type="Gene3D" id="3.30.70.20">
    <property type="match status" value="1"/>
</dbReference>
<dbReference type="PROSITE" id="PS51379">
    <property type="entry name" value="4FE4S_FER_2"/>
    <property type="match status" value="2"/>
</dbReference>
<keyword evidence="4 8" id="KW-0677">Repeat</keyword>
<reference evidence="10" key="2">
    <citation type="submission" date="2021-09" db="EMBL/GenBank/DDBJ databases">
        <authorList>
            <person name="Gilroy R."/>
        </authorList>
    </citation>
    <scope>NUCLEOTIDE SEQUENCE</scope>
    <source>
        <strain evidence="10">CHK121-7720</strain>
    </source>
</reference>
<keyword evidence="8" id="KW-1003">Cell membrane</keyword>
<dbReference type="PANTHER" id="PTHR43034">
    <property type="entry name" value="ION-TRANSLOCATING OXIDOREDUCTASE COMPLEX SUBUNIT C"/>
    <property type="match status" value="1"/>
</dbReference>
<dbReference type="NCBIfam" id="TIGR01945">
    <property type="entry name" value="rnfC"/>
    <property type="match status" value="1"/>
</dbReference>
<dbReference type="PROSITE" id="PS00198">
    <property type="entry name" value="4FE4S_FER_1"/>
    <property type="match status" value="1"/>
</dbReference>
<dbReference type="PANTHER" id="PTHR43034:SF2">
    <property type="entry name" value="ION-TRANSLOCATING OXIDOREDUCTASE COMPLEX SUBUNIT C"/>
    <property type="match status" value="1"/>
</dbReference>
<feature type="binding site" evidence="8">
    <location>
        <position position="413"/>
    </location>
    <ligand>
        <name>[4Fe-4S] cluster</name>
        <dbReference type="ChEBI" id="CHEBI:49883"/>
        <label>2</label>
    </ligand>
</feature>
<dbReference type="Gene3D" id="3.10.20.600">
    <property type="match status" value="1"/>
</dbReference>
<dbReference type="InterPro" id="IPR037225">
    <property type="entry name" value="Nuo51_FMN-bd_sf"/>
</dbReference>
<keyword evidence="5 8" id="KW-0249">Electron transport</keyword>